<dbReference type="Gene3D" id="3.30.300.20">
    <property type="match status" value="1"/>
</dbReference>
<organism evidence="1 2">
    <name type="scientific">Pleomassaria siparia CBS 279.74</name>
    <dbReference type="NCBI Taxonomy" id="1314801"/>
    <lineage>
        <taxon>Eukaryota</taxon>
        <taxon>Fungi</taxon>
        <taxon>Dikarya</taxon>
        <taxon>Ascomycota</taxon>
        <taxon>Pezizomycotina</taxon>
        <taxon>Dothideomycetes</taxon>
        <taxon>Pleosporomycetidae</taxon>
        <taxon>Pleosporales</taxon>
        <taxon>Pleomassariaceae</taxon>
        <taxon>Pleomassaria</taxon>
    </lineage>
</organism>
<accession>A0A6G1JUL6</accession>
<evidence type="ECO:0000313" key="1">
    <source>
        <dbReference type="EMBL" id="KAF2703857.1"/>
    </source>
</evidence>
<keyword evidence="2" id="KW-1185">Reference proteome</keyword>
<name>A0A6G1JUL6_9PLEO</name>
<protein>
    <recommendedName>
        <fullName evidence="3">OsmC family protein-like protein</fullName>
    </recommendedName>
</protein>
<reference evidence="1" key="1">
    <citation type="journal article" date="2020" name="Stud. Mycol.">
        <title>101 Dothideomycetes genomes: a test case for predicting lifestyles and emergence of pathogens.</title>
        <authorList>
            <person name="Haridas S."/>
            <person name="Albert R."/>
            <person name="Binder M."/>
            <person name="Bloem J."/>
            <person name="Labutti K."/>
            <person name="Salamov A."/>
            <person name="Andreopoulos B."/>
            <person name="Baker S."/>
            <person name="Barry K."/>
            <person name="Bills G."/>
            <person name="Bluhm B."/>
            <person name="Cannon C."/>
            <person name="Castanera R."/>
            <person name="Culley D."/>
            <person name="Daum C."/>
            <person name="Ezra D."/>
            <person name="Gonzalez J."/>
            <person name="Henrissat B."/>
            <person name="Kuo A."/>
            <person name="Liang C."/>
            <person name="Lipzen A."/>
            <person name="Lutzoni F."/>
            <person name="Magnuson J."/>
            <person name="Mondo S."/>
            <person name="Nolan M."/>
            <person name="Ohm R."/>
            <person name="Pangilinan J."/>
            <person name="Park H.-J."/>
            <person name="Ramirez L."/>
            <person name="Alfaro M."/>
            <person name="Sun H."/>
            <person name="Tritt A."/>
            <person name="Yoshinaga Y."/>
            <person name="Zwiers L.-H."/>
            <person name="Turgeon B."/>
            <person name="Goodwin S."/>
            <person name="Spatafora J."/>
            <person name="Crous P."/>
            <person name="Grigoriev I."/>
        </authorList>
    </citation>
    <scope>NUCLEOTIDE SEQUENCE</scope>
    <source>
        <strain evidence="1">CBS 279.74</strain>
    </source>
</reference>
<dbReference type="PANTHER" id="PTHR35368">
    <property type="entry name" value="HYDROPEROXIDE REDUCTASE"/>
    <property type="match status" value="1"/>
</dbReference>
<gene>
    <name evidence="1" type="ORF">K504DRAFT_463280</name>
</gene>
<dbReference type="PANTHER" id="PTHR35368:SF1">
    <property type="entry name" value="HYDROPEROXIDE REDUCTASE"/>
    <property type="match status" value="1"/>
</dbReference>
<dbReference type="OrthoDB" id="4139202at2759"/>
<dbReference type="Proteomes" id="UP000799428">
    <property type="component" value="Unassembled WGS sequence"/>
</dbReference>
<dbReference type="InterPro" id="IPR036102">
    <property type="entry name" value="OsmC/Ohrsf"/>
</dbReference>
<dbReference type="SUPFAM" id="SSF82784">
    <property type="entry name" value="OsmC-like"/>
    <property type="match status" value="1"/>
</dbReference>
<dbReference type="Pfam" id="PF02566">
    <property type="entry name" value="OsmC"/>
    <property type="match status" value="1"/>
</dbReference>
<dbReference type="AlphaFoldDB" id="A0A6G1JUL6"/>
<evidence type="ECO:0008006" key="3">
    <source>
        <dbReference type="Google" id="ProtNLM"/>
    </source>
</evidence>
<dbReference type="InterPro" id="IPR015946">
    <property type="entry name" value="KH_dom-like_a/b"/>
</dbReference>
<evidence type="ECO:0000313" key="2">
    <source>
        <dbReference type="Proteomes" id="UP000799428"/>
    </source>
</evidence>
<dbReference type="InterPro" id="IPR052924">
    <property type="entry name" value="OsmC/Ohr_hydroprdx_reductase"/>
</dbReference>
<proteinExistence type="predicted"/>
<sequence>MSSALQSLRDKQGPIKSSYRSNPSGALVTLKATGFLNASSITCKLSAGSAVKEAHKIAGLHPKAGGPDPDISGELCSGDMLLDALVACAGVTLKAVATALDIPIVDGTVTAEGDLDFRGTLGVDKQAPVGITGIRLGFDLHFGEREDGKEVTEDEVESLGKLTERYCVVLQTLVNKPELNIRVVGRGGGKETEGVLRDVVWQQKA</sequence>
<dbReference type="InterPro" id="IPR003718">
    <property type="entry name" value="OsmC/Ohr_fam"/>
</dbReference>
<dbReference type="EMBL" id="MU005785">
    <property type="protein sequence ID" value="KAF2703857.1"/>
    <property type="molecule type" value="Genomic_DNA"/>
</dbReference>